<evidence type="ECO:0000313" key="3">
    <source>
        <dbReference type="Proteomes" id="UP001317001"/>
    </source>
</evidence>
<keyword evidence="1" id="KW-1133">Transmembrane helix</keyword>
<sequence length="64" mass="7044">MFEFIKWVVIIIIAFAVLGFIFSKDGKREDGAKLGAIIGGSVILELLPIALLIFFVILIFKACT</sequence>
<protein>
    <submittedName>
        <fullName evidence="2">Uncharacterized protein</fullName>
    </submittedName>
</protein>
<dbReference type="Proteomes" id="UP001317001">
    <property type="component" value="Chromosome"/>
</dbReference>
<dbReference type="EMBL" id="CP102382">
    <property type="protein sequence ID" value="UUV21236.1"/>
    <property type="molecule type" value="Genomic_DNA"/>
</dbReference>
<feature type="transmembrane region" description="Helical" evidence="1">
    <location>
        <begin position="34"/>
        <end position="60"/>
    </location>
</feature>
<dbReference type="RefSeq" id="WP_257499162.1">
    <property type="nucleotide sequence ID" value="NZ_CP102382.1"/>
</dbReference>
<reference evidence="2 3" key="1">
    <citation type="submission" date="2022-08" db="EMBL/GenBank/DDBJ databases">
        <title>Myroides zhujiangensis sp. nov., a novel bacterium isolated from sediment in the Pearl River Estuary.</title>
        <authorList>
            <person name="Cui L."/>
        </authorList>
    </citation>
    <scope>NUCLEOTIDE SEQUENCE [LARGE SCALE GENOMIC DNA]</scope>
    <source>
        <strain evidence="2 3">SCSIO 72103</strain>
    </source>
</reference>
<organism evidence="2 3">
    <name type="scientific">Paenimyroides aestuarii</name>
    <dbReference type="NCBI Taxonomy" id="2968490"/>
    <lineage>
        <taxon>Bacteria</taxon>
        <taxon>Pseudomonadati</taxon>
        <taxon>Bacteroidota</taxon>
        <taxon>Flavobacteriia</taxon>
        <taxon>Flavobacteriales</taxon>
        <taxon>Flavobacteriaceae</taxon>
        <taxon>Paenimyroides</taxon>
    </lineage>
</organism>
<feature type="transmembrane region" description="Helical" evidence="1">
    <location>
        <begin position="6"/>
        <end position="22"/>
    </location>
</feature>
<gene>
    <name evidence="2" type="ORF">NPX36_13045</name>
</gene>
<keyword evidence="1" id="KW-0812">Transmembrane</keyword>
<evidence type="ECO:0000313" key="2">
    <source>
        <dbReference type="EMBL" id="UUV21236.1"/>
    </source>
</evidence>
<name>A0ABY5NRQ6_9FLAO</name>
<evidence type="ECO:0000256" key="1">
    <source>
        <dbReference type="SAM" id="Phobius"/>
    </source>
</evidence>
<keyword evidence="3" id="KW-1185">Reference proteome</keyword>
<keyword evidence="1" id="KW-0472">Membrane</keyword>
<proteinExistence type="predicted"/>
<accession>A0ABY5NRQ6</accession>